<dbReference type="PANTHER" id="PTHR30504">
    <property type="entry name" value="GLUCANS BIOSYNTHESIS PROTEIN"/>
    <property type="match status" value="1"/>
</dbReference>
<dbReference type="SUPFAM" id="SSF81296">
    <property type="entry name" value="E set domains"/>
    <property type="match status" value="1"/>
</dbReference>
<feature type="signal peptide" evidence="6">
    <location>
        <begin position="1"/>
        <end position="26"/>
    </location>
</feature>
<dbReference type="InterPro" id="IPR011013">
    <property type="entry name" value="Gal_mutarotase_sf_dom"/>
</dbReference>
<evidence type="ECO:0000256" key="3">
    <source>
        <dbReference type="ARBA" id="ARBA00009284"/>
    </source>
</evidence>
<evidence type="ECO:0000259" key="7">
    <source>
        <dbReference type="Pfam" id="PF04349"/>
    </source>
</evidence>
<evidence type="ECO:0000313" key="8">
    <source>
        <dbReference type="EMBL" id="USQ95558.1"/>
    </source>
</evidence>
<dbReference type="InterPro" id="IPR006311">
    <property type="entry name" value="TAT_signal"/>
</dbReference>
<keyword evidence="9" id="KW-1185">Reference proteome</keyword>
<dbReference type="Gene3D" id="2.60.40.10">
    <property type="entry name" value="Immunoglobulins"/>
    <property type="match status" value="1"/>
</dbReference>
<evidence type="ECO:0000256" key="5">
    <source>
        <dbReference type="ARBA" id="ARBA00022764"/>
    </source>
</evidence>
<comment type="pathway">
    <text evidence="2">Glycan metabolism; osmoregulated periplasmic glucan (OPG) biosynthesis.</text>
</comment>
<comment type="subcellular location">
    <subcellularLocation>
        <location evidence="1">Periplasm</location>
    </subcellularLocation>
</comment>
<protein>
    <submittedName>
        <fullName evidence="8">Glucan biosynthesis protein</fullName>
    </submittedName>
</protein>
<gene>
    <name evidence="8" type="ORF">MZV50_23930</name>
</gene>
<dbReference type="EMBL" id="CP096040">
    <property type="protein sequence ID" value="USQ95558.1"/>
    <property type="molecule type" value="Genomic_DNA"/>
</dbReference>
<keyword evidence="5" id="KW-0574">Periplasm</keyword>
<dbReference type="Pfam" id="PF04349">
    <property type="entry name" value="MdoG"/>
    <property type="match status" value="1"/>
</dbReference>
<dbReference type="InterPro" id="IPR014438">
    <property type="entry name" value="Glucan_biosyn_MdoG/MdoD"/>
</dbReference>
<sequence length="512" mass="56079">MTTTLDRRAALVLLAAGAAAPGKALAASFSFEQVKARAKALSTRAYVPQAPPPPQVAAMDYDAAQGVGFYREKIPLWGGDWGVELFPLSRGVSKAVAINLVENGVARPLRYDRAMFSSRADSPFRKLPAKAGFAGFRAISRDDRGEWLVFHGASYFRSPAPFGQYGLSARAIAADTYAIQPEEFPDWREVWLEKDAQGRLVVHALMESPGIVGAYRFVNDRDGLALTQTVEAAVFFRRAFDQMGFAPLTSMFWFGEDRGGAGPDWRPEVHDSDGLAMWTGAGERLWRPLSNPSRVVTSTFSDENPRGFGLIQRDRDFDHYHDDQANAERRPSAWIEPIGNWGKGTVRLVEIPTNNETNDNIVAFWTPEAPVKAGDAVTLSYRLSWTGDVPVAPGEDLARVVATRTGQPGEPGKDLDARGRKVAIEFQGANLRALREAIDIEADVTANNGEIRLLSHYPAARREDETGGLWRVVFDVAPTGAEPADVRVVLRQKGRALSETWTGLVFPAPAGN</sequence>
<dbReference type="InterPro" id="IPR014718">
    <property type="entry name" value="GH-type_carb-bd"/>
</dbReference>
<accession>A0ABY4ZRY2</accession>
<reference evidence="8 9" key="1">
    <citation type="submission" date="2022-04" db="EMBL/GenBank/DDBJ databases">
        <title>Genome sequence of soybean root-associated Caulobacter segnis RL271.</title>
        <authorList>
            <person name="Longley R."/>
            <person name="Bonito G."/>
            <person name="Trigodet F."/>
            <person name="Crosson S."/>
            <person name="Fiebig A."/>
        </authorList>
    </citation>
    <scope>NUCLEOTIDE SEQUENCE [LARGE SCALE GENOMIC DNA]</scope>
    <source>
        <strain evidence="8 9">RL271</strain>
    </source>
</reference>
<evidence type="ECO:0000256" key="2">
    <source>
        <dbReference type="ARBA" id="ARBA00005001"/>
    </source>
</evidence>
<evidence type="ECO:0000256" key="1">
    <source>
        <dbReference type="ARBA" id="ARBA00004418"/>
    </source>
</evidence>
<evidence type="ECO:0000256" key="6">
    <source>
        <dbReference type="SAM" id="SignalP"/>
    </source>
</evidence>
<dbReference type="PROSITE" id="PS51318">
    <property type="entry name" value="TAT"/>
    <property type="match status" value="1"/>
</dbReference>
<proteinExistence type="inferred from homology"/>
<keyword evidence="4 6" id="KW-0732">Signal</keyword>
<name>A0ABY4ZRY2_9CAUL</name>
<comment type="similarity">
    <text evidence="3">Belongs to the OpgD/OpgG family.</text>
</comment>
<evidence type="ECO:0000313" key="9">
    <source>
        <dbReference type="Proteomes" id="UP001057520"/>
    </source>
</evidence>
<dbReference type="PIRSF" id="PIRSF006281">
    <property type="entry name" value="MdoG"/>
    <property type="match status" value="1"/>
</dbReference>
<dbReference type="SUPFAM" id="SSF74650">
    <property type="entry name" value="Galactose mutarotase-like"/>
    <property type="match status" value="1"/>
</dbReference>
<dbReference type="Proteomes" id="UP001057520">
    <property type="component" value="Chromosome"/>
</dbReference>
<feature type="domain" description="Glucan biosynthesis periplasmic MdoG C-terminal" evidence="7">
    <location>
        <begin position="29"/>
        <end position="502"/>
    </location>
</feature>
<dbReference type="Gene3D" id="2.70.98.10">
    <property type="match status" value="1"/>
</dbReference>
<evidence type="ECO:0000256" key="4">
    <source>
        <dbReference type="ARBA" id="ARBA00022729"/>
    </source>
</evidence>
<dbReference type="InterPro" id="IPR014756">
    <property type="entry name" value="Ig_E-set"/>
</dbReference>
<dbReference type="InterPro" id="IPR013783">
    <property type="entry name" value="Ig-like_fold"/>
</dbReference>
<organism evidence="8 9">
    <name type="scientific">Caulobacter segnis</name>
    <dbReference type="NCBI Taxonomy" id="88688"/>
    <lineage>
        <taxon>Bacteria</taxon>
        <taxon>Pseudomonadati</taxon>
        <taxon>Pseudomonadota</taxon>
        <taxon>Alphaproteobacteria</taxon>
        <taxon>Caulobacterales</taxon>
        <taxon>Caulobacteraceae</taxon>
        <taxon>Caulobacter</taxon>
    </lineage>
</organism>
<feature type="chain" id="PRO_5046564987" evidence="6">
    <location>
        <begin position="27"/>
        <end position="512"/>
    </location>
</feature>
<dbReference type="InterPro" id="IPR007444">
    <property type="entry name" value="Glucan_biosyn_MdoG_C"/>
</dbReference>
<dbReference type="PANTHER" id="PTHR30504:SF3">
    <property type="entry name" value="GLUCANS BIOSYNTHESIS PROTEIN D"/>
    <property type="match status" value="1"/>
</dbReference>